<proteinExistence type="predicted"/>
<evidence type="ECO:0000313" key="2">
    <source>
        <dbReference type="Proteomes" id="UP000199706"/>
    </source>
</evidence>
<sequence>MTSDLSKIANGLGPSAARLQLLIERTLELYGGVADMPFTEQRMALRELNGLLARITEAARDTADGIEALAGRSP</sequence>
<gene>
    <name evidence="1" type="ORF">SAMN05216466_11151</name>
</gene>
<dbReference type="RefSeq" id="WP_090686845.1">
    <property type="nucleotide sequence ID" value="NZ_FNCJ01000011.1"/>
</dbReference>
<accession>A0A1G8DJE7</accession>
<protein>
    <submittedName>
        <fullName evidence="1">Uncharacterized protein</fullName>
    </submittedName>
</protein>
<dbReference type="EMBL" id="FNCJ01000011">
    <property type="protein sequence ID" value="SDH57786.1"/>
    <property type="molecule type" value="Genomic_DNA"/>
</dbReference>
<reference evidence="1 2" key="1">
    <citation type="submission" date="2016-10" db="EMBL/GenBank/DDBJ databases">
        <authorList>
            <person name="de Groot N.N."/>
        </authorList>
    </citation>
    <scope>NUCLEOTIDE SEQUENCE [LARGE SCALE GENOMIC DNA]</scope>
    <source>
        <strain evidence="1 2">LMG 2247</strain>
    </source>
</reference>
<organism evidence="1 2">
    <name type="scientific">Paraburkholderia phenazinium</name>
    <dbReference type="NCBI Taxonomy" id="60549"/>
    <lineage>
        <taxon>Bacteria</taxon>
        <taxon>Pseudomonadati</taxon>
        <taxon>Pseudomonadota</taxon>
        <taxon>Betaproteobacteria</taxon>
        <taxon>Burkholderiales</taxon>
        <taxon>Burkholderiaceae</taxon>
        <taxon>Paraburkholderia</taxon>
    </lineage>
</organism>
<dbReference type="Proteomes" id="UP000199706">
    <property type="component" value="Unassembled WGS sequence"/>
</dbReference>
<evidence type="ECO:0000313" key="1">
    <source>
        <dbReference type="EMBL" id="SDH57786.1"/>
    </source>
</evidence>
<dbReference type="AlphaFoldDB" id="A0A1G8DJE7"/>
<name>A0A1G8DJE7_9BURK</name>